<dbReference type="InterPro" id="IPR003593">
    <property type="entry name" value="AAA+_ATPase"/>
</dbReference>
<dbReference type="SMART" id="SM00382">
    <property type="entry name" value="AAA"/>
    <property type="match status" value="1"/>
</dbReference>
<dbReference type="EMBL" id="OGTP01000004">
    <property type="protein sequence ID" value="SPB14346.1"/>
    <property type="molecule type" value="Genomic_DNA"/>
</dbReference>
<keyword evidence="3" id="KW-1003">Cell membrane</keyword>
<dbReference type="Pfam" id="PF00005">
    <property type="entry name" value="ABC_tran"/>
    <property type="match status" value="1"/>
</dbReference>
<dbReference type="OrthoDB" id="9783039at2"/>
<dbReference type="InterPro" id="IPR017871">
    <property type="entry name" value="ABC_transporter-like_CS"/>
</dbReference>
<evidence type="ECO:0000256" key="4">
    <source>
        <dbReference type="ARBA" id="ARBA00022519"/>
    </source>
</evidence>
<dbReference type="PROSITE" id="PS00211">
    <property type="entry name" value="ABC_TRANSPORTER_1"/>
    <property type="match status" value="1"/>
</dbReference>
<gene>
    <name evidence="8" type="ORF">NOV72_01588</name>
</gene>
<dbReference type="Gene3D" id="3.40.50.300">
    <property type="entry name" value="P-loop containing nucleotide triphosphate hydrolases"/>
    <property type="match status" value="1"/>
</dbReference>
<accession>A0A2U3I2I7</accession>
<keyword evidence="5" id="KW-0547">Nucleotide-binding</keyword>
<dbReference type="GO" id="GO:0005524">
    <property type="term" value="F:ATP binding"/>
    <property type="evidence" value="ECO:0007669"/>
    <property type="project" value="UniProtKB-KW"/>
</dbReference>
<evidence type="ECO:0000256" key="1">
    <source>
        <dbReference type="ARBA" id="ARBA00005417"/>
    </source>
</evidence>
<dbReference type="CDD" id="cd03293">
    <property type="entry name" value="ABC_NrtD_SsuB_transporters"/>
    <property type="match status" value="1"/>
</dbReference>
<keyword evidence="2" id="KW-0813">Transport</keyword>
<dbReference type="AlphaFoldDB" id="A0A2U3I2I7"/>
<reference evidence="9" key="1">
    <citation type="submission" date="2018-01" db="EMBL/GenBank/DDBJ databases">
        <authorList>
            <person name="Peeters C."/>
        </authorList>
    </citation>
    <scope>NUCLEOTIDE SEQUENCE [LARGE SCALE GENOMIC DNA]</scope>
</reference>
<evidence type="ECO:0000313" key="9">
    <source>
        <dbReference type="Proteomes" id="UP000238169"/>
    </source>
</evidence>
<dbReference type="SUPFAM" id="SSF52540">
    <property type="entry name" value="P-loop containing nucleoside triphosphate hydrolases"/>
    <property type="match status" value="1"/>
</dbReference>
<keyword evidence="4" id="KW-0472">Membrane</keyword>
<keyword evidence="9" id="KW-1185">Reference proteome</keyword>
<evidence type="ECO:0000256" key="5">
    <source>
        <dbReference type="ARBA" id="ARBA00022741"/>
    </source>
</evidence>
<name>A0A2U3I2I7_9BURK</name>
<dbReference type="PANTHER" id="PTHR42788:SF13">
    <property type="entry name" value="ALIPHATIC SULFONATES IMPORT ATP-BINDING PROTEIN SSUB"/>
    <property type="match status" value="1"/>
</dbReference>
<dbReference type="InterPro" id="IPR050166">
    <property type="entry name" value="ABC_transporter_ATP-bind"/>
</dbReference>
<dbReference type="InterPro" id="IPR003439">
    <property type="entry name" value="ABC_transporter-like_ATP-bd"/>
</dbReference>
<evidence type="ECO:0000256" key="3">
    <source>
        <dbReference type="ARBA" id="ARBA00022475"/>
    </source>
</evidence>
<dbReference type="PROSITE" id="PS50893">
    <property type="entry name" value="ABC_TRANSPORTER_2"/>
    <property type="match status" value="1"/>
</dbReference>
<dbReference type="RefSeq" id="WP_106854072.1">
    <property type="nucleotide sequence ID" value="NZ_OGTP01000004.1"/>
</dbReference>
<evidence type="ECO:0000256" key="6">
    <source>
        <dbReference type="ARBA" id="ARBA00022840"/>
    </source>
</evidence>
<comment type="similarity">
    <text evidence="1">Belongs to the ABC transporter superfamily.</text>
</comment>
<dbReference type="InterPro" id="IPR027417">
    <property type="entry name" value="P-loop_NTPase"/>
</dbReference>
<evidence type="ECO:0000256" key="2">
    <source>
        <dbReference type="ARBA" id="ARBA00022448"/>
    </source>
</evidence>
<organism evidence="8 9">
    <name type="scientific">Caballeronia novacaledonica</name>
    <dbReference type="NCBI Taxonomy" id="1544861"/>
    <lineage>
        <taxon>Bacteria</taxon>
        <taxon>Pseudomonadati</taxon>
        <taxon>Pseudomonadota</taxon>
        <taxon>Betaproteobacteria</taxon>
        <taxon>Burkholderiales</taxon>
        <taxon>Burkholderiaceae</taxon>
        <taxon>Caballeronia</taxon>
    </lineage>
</organism>
<sequence>MHAATSNPPRAGRASARFALPQDIDCAISCRDINVRFFTDRRSVTAIEGLSLDIAAGEFLTLLGPSGCGKSTFLRVVADLVKPSRGSVSVLGAAPQAARERRDIGFVFQDAALLPWRTAIQNVALPLEVAHGKARAGRATPRELLELVGLKGREDAFPHEMSGGMRQRVAIARALVCDPKVLLMDEPFGALDEITRDRLNEELRRVWKELGLTTLFVTHSIYEAAFLGQRVLMLAANPGRVKEIVPVDLPEDRTLDIRETREFVELTAHLRRVLETC</sequence>
<evidence type="ECO:0000313" key="8">
    <source>
        <dbReference type="EMBL" id="SPB14346.1"/>
    </source>
</evidence>
<dbReference type="PANTHER" id="PTHR42788">
    <property type="entry name" value="TAURINE IMPORT ATP-BINDING PROTEIN-RELATED"/>
    <property type="match status" value="1"/>
</dbReference>
<keyword evidence="6 8" id="KW-0067">ATP-binding</keyword>
<keyword evidence="4" id="KW-0997">Cell inner membrane</keyword>
<evidence type="ECO:0000259" key="7">
    <source>
        <dbReference type="PROSITE" id="PS50893"/>
    </source>
</evidence>
<dbReference type="Proteomes" id="UP000238169">
    <property type="component" value="Unassembled WGS sequence"/>
</dbReference>
<proteinExistence type="inferred from homology"/>
<protein>
    <submittedName>
        <fullName evidence="8">ABC transporter ATP-binding protein</fullName>
    </submittedName>
</protein>
<feature type="domain" description="ABC transporter" evidence="7">
    <location>
        <begin position="30"/>
        <end position="263"/>
    </location>
</feature>
<dbReference type="GO" id="GO:0016887">
    <property type="term" value="F:ATP hydrolysis activity"/>
    <property type="evidence" value="ECO:0007669"/>
    <property type="project" value="InterPro"/>
</dbReference>